<evidence type="ECO:0000313" key="11">
    <source>
        <dbReference type="Proteomes" id="UP001500665"/>
    </source>
</evidence>
<dbReference type="InterPro" id="IPR011701">
    <property type="entry name" value="MFS"/>
</dbReference>
<evidence type="ECO:0000256" key="4">
    <source>
        <dbReference type="ARBA" id="ARBA00022692"/>
    </source>
</evidence>
<name>A0ABN1RTE0_9ACTN</name>
<evidence type="ECO:0000256" key="8">
    <source>
        <dbReference type="SAM" id="Phobius"/>
    </source>
</evidence>
<evidence type="ECO:0000256" key="2">
    <source>
        <dbReference type="ARBA" id="ARBA00022448"/>
    </source>
</evidence>
<comment type="caution">
    <text evidence="10">The sequence shown here is derived from an EMBL/GenBank/DDBJ whole genome shotgun (WGS) entry which is preliminary data.</text>
</comment>
<dbReference type="InterPro" id="IPR005829">
    <property type="entry name" value="Sugar_transporter_CS"/>
</dbReference>
<feature type="transmembrane region" description="Helical" evidence="8">
    <location>
        <begin position="229"/>
        <end position="247"/>
    </location>
</feature>
<gene>
    <name evidence="10" type="ORF">GCM10009550_58890</name>
</gene>
<feature type="transmembrane region" description="Helical" evidence="8">
    <location>
        <begin position="107"/>
        <end position="127"/>
    </location>
</feature>
<feature type="transmembrane region" description="Helical" evidence="8">
    <location>
        <begin position="370"/>
        <end position="391"/>
    </location>
</feature>
<evidence type="ECO:0000256" key="3">
    <source>
        <dbReference type="ARBA" id="ARBA00022519"/>
    </source>
</evidence>
<sequence length="500" mass="51492">MRDRRRLAIGAGGAIVLLASLDAYVIVTVLTEMTKDLGIPANRPERITPIVTGFLLGYVAAMPLLGQLSDRFGRRAVLHACLLAFAAGSAVTAAADGFPLLVGGRVLQGVAGGALLPITMALASDLWAERDRPVVLGVVGAVQELGSVLGPLYGAGLAALIGWRGIFWVNVPLVLAAMAAVHFAVPAARSAAPPAKVDVPGGLLLAGGLGLLVLGTYNETPENGVLPPGGAQMIVAGAVLLVLFGWWESRTSARLLDLSGVRKSPVFAVLAVSLLSGAALMVTLVDVQLIATTLLGRTPSEGAFLLSRFLVALALAAVLGGFVAHRYGERWPLVAGMAMAALGYLLVSGWPLDPASASYGPLPRMDVDLVLAGAGLGLAIAPVSSAILRLVPAGQHGVASAAVVVARMMGMLLGISALSAYGFHRLQSLTAGLTVPLPFGNPNFKAEFEVYQAGLQEALHTEYREIFLITSVLCLLGAVVAASIRKPPSDLPHPAKELAV</sequence>
<evidence type="ECO:0000256" key="7">
    <source>
        <dbReference type="ARBA" id="ARBA00044273"/>
    </source>
</evidence>
<dbReference type="InterPro" id="IPR036259">
    <property type="entry name" value="MFS_trans_sf"/>
</dbReference>
<evidence type="ECO:0000256" key="6">
    <source>
        <dbReference type="ARBA" id="ARBA00023136"/>
    </source>
</evidence>
<evidence type="ECO:0000256" key="5">
    <source>
        <dbReference type="ARBA" id="ARBA00022989"/>
    </source>
</evidence>
<dbReference type="Gene3D" id="1.20.1250.20">
    <property type="entry name" value="MFS general substrate transporter like domains"/>
    <property type="match status" value="2"/>
</dbReference>
<dbReference type="PROSITE" id="PS00216">
    <property type="entry name" value="SUGAR_TRANSPORT_1"/>
    <property type="match status" value="1"/>
</dbReference>
<dbReference type="CDD" id="cd17321">
    <property type="entry name" value="MFS_MMR_MDR_like"/>
    <property type="match status" value="1"/>
</dbReference>
<feature type="transmembrane region" description="Helical" evidence="8">
    <location>
        <begin position="466"/>
        <end position="484"/>
    </location>
</feature>
<feature type="transmembrane region" description="Helical" evidence="8">
    <location>
        <begin position="303"/>
        <end position="324"/>
    </location>
</feature>
<evidence type="ECO:0000259" key="9">
    <source>
        <dbReference type="PROSITE" id="PS50850"/>
    </source>
</evidence>
<feature type="transmembrane region" description="Helical" evidence="8">
    <location>
        <begin position="398"/>
        <end position="423"/>
    </location>
</feature>
<dbReference type="EMBL" id="BAAAHH010000030">
    <property type="protein sequence ID" value="GAA0963384.1"/>
    <property type="molecule type" value="Genomic_DNA"/>
</dbReference>
<dbReference type="PROSITE" id="PS50850">
    <property type="entry name" value="MFS"/>
    <property type="match status" value="1"/>
</dbReference>
<keyword evidence="5 8" id="KW-1133">Transmembrane helix</keyword>
<evidence type="ECO:0000256" key="1">
    <source>
        <dbReference type="ARBA" id="ARBA00004429"/>
    </source>
</evidence>
<comment type="subcellular location">
    <subcellularLocation>
        <location evidence="1">Cell inner membrane</location>
        <topology evidence="1">Multi-pass membrane protein</topology>
    </subcellularLocation>
</comment>
<feature type="domain" description="Major facilitator superfamily (MFS) profile" evidence="9">
    <location>
        <begin position="8"/>
        <end position="489"/>
    </location>
</feature>
<keyword evidence="3" id="KW-1003">Cell membrane</keyword>
<feature type="transmembrane region" description="Helical" evidence="8">
    <location>
        <begin position="165"/>
        <end position="185"/>
    </location>
</feature>
<evidence type="ECO:0000313" key="10">
    <source>
        <dbReference type="EMBL" id="GAA0963384.1"/>
    </source>
</evidence>
<dbReference type="PANTHER" id="PTHR23501:SF191">
    <property type="entry name" value="VACUOLAR BASIC AMINO ACID TRANSPORTER 4"/>
    <property type="match status" value="1"/>
</dbReference>
<dbReference type="SUPFAM" id="SSF103473">
    <property type="entry name" value="MFS general substrate transporter"/>
    <property type="match status" value="1"/>
</dbReference>
<organism evidence="10 11">
    <name type="scientific">Actinocorallia libanotica</name>
    <dbReference type="NCBI Taxonomy" id="46162"/>
    <lineage>
        <taxon>Bacteria</taxon>
        <taxon>Bacillati</taxon>
        <taxon>Actinomycetota</taxon>
        <taxon>Actinomycetes</taxon>
        <taxon>Streptosporangiales</taxon>
        <taxon>Thermomonosporaceae</taxon>
        <taxon>Actinocorallia</taxon>
    </lineage>
</organism>
<dbReference type="Pfam" id="PF07690">
    <property type="entry name" value="MFS_1"/>
    <property type="match status" value="1"/>
</dbReference>
<proteinExistence type="predicted"/>
<keyword evidence="3" id="KW-0997">Cell inner membrane</keyword>
<keyword evidence="2" id="KW-0813">Transport</keyword>
<feature type="transmembrane region" description="Helical" evidence="8">
    <location>
        <begin position="197"/>
        <end position="217"/>
    </location>
</feature>
<reference evidence="10 11" key="1">
    <citation type="journal article" date="2019" name="Int. J. Syst. Evol. Microbiol.">
        <title>The Global Catalogue of Microorganisms (GCM) 10K type strain sequencing project: providing services to taxonomists for standard genome sequencing and annotation.</title>
        <authorList>
            <consortium name="The Broad Institute Genomics Platform"/>
            <consortium name="The Broad Institute Genome Sequencing Center for Infectious Disease"/>
            <person name="Wu L."/>
            <person name="Ma J."/>
        </authorList>
    </citation>
    <scope>NUCLEOTIDE SEQUENCE [LARGE SCALE GENOMIC DNA]</scope>
    <source>
        <strain evidence="10 11">JCM 10696</strain>
    </source>
</reference>
<feature type="transmembrane region" description="Helical" evidence="8">
    <location>
        <begin position="77"/>
        <end position="95"/>
    </location>
</feature>
<dbReference type="Proteomes" id="UP001500665">
    <property type="component" value="Unassembled WGS sequence"/>
</dbReference>
<dbReference type="RefSeq" id="WP_344244273.1">
    <property type="nucleotide sequence ID" value="NZ_BAAAHH010000030.1"/>
</dbReference>
<accession>A0ABN1RTE0</accession>
<keyword evidence="4 8" id="KW-0812">Transmembrane</keyword>
<dbReference type="InterPro" id="IPR020846">
    <property type="entry name" value="MFS_dom"/>
</dbReference>
<feature type="transmembrane region" description="Helical" evidence="8">
    <location>
        <begin position="267"/>
        <end position="291"/>
    </location>
</feature>
<feature type="transmembrane region" description="Helical" evidence="8">
    <location>
        <begin position="331"/>
        <end position="350"/>
    </location>
</feature>
<protein>
    <recommendedName>
        <fullName evidence="7">MFS-type drug efflux transporter P55</fullName>
    </recommendedName>
</protein>
<feature type="transmembrane region" description="Helical" evidence="8">
    <location>
        <begin position="134"/>
        <end position="153"/>
    </location>
</feature>
<keyword evidence="11" id="KW-1185">Reference proteome</keyword>
<dbReference type="PANTHER" id="PTHR23501">
    <property type="entry name" value="MAJOR FACILITATOR SUPERFAMILY"/>
    <property type="match status" value="1"/>
</dbReference>
<keyword evidence="6 8" id="KW-0472">Membrane</keyword>
<feature type="transmembrane region" description="Helical" evidence="8">
    <location>
        <begin position="47"/>
        <end position="65"/>
    </location>
</feature>